<dbReference type="Proteomes" id="UP001159427">
    <property type="component" value="Unassembled WGS sequence"/>
</dbReference>
<dbReference type="EMBL" id="CALNXI010000397">
    <property type="protein sequence ID" value="CAH3026284.1"/>
    <property type="molecule type" value="Genomic_DNA"/>
</dbReference>
<comment type="similarity">
    <text evidence="1 2">Belongs to the peptidase C14A family.</text>
</comment>
<evidence type="ECO:0008006" key="9">
    <source>
        <dbReference type="Google" id="ProtNLM"/>
    </source>
</evidence>
<evidence type="ECO:0000259" key="5">
    <source>
        <dbReference type="PROSITE" id="PS50208"/>
    </source>
</evidence>
<dbReference type="CDD" id="cd00032">
    <property type="entry name" value="CASc"/>
    <property type="match status" value="2"/>
</dbReference>
<dbReference type="InterPro" id="IPR011600">
    <property type="entry name" value="Pept_C14_caspase"/>
</dbReference>
<protein>
    <recommendedName>
        <fullName evidence="9">Caspase-3</fullName>
    </recommendedName>
</protein>
<feature type="domain" description="Caspase family p10" evidence="4">
    <location>
        <begin position="576"/>
        <end position="669"/>
    </location>
</feature>
<dbReference type="Pfam" id="PF00656">
    <property type="entry name" value="Peptidase_C14"/>
    <property type="match status" value="2"/>
</dbReference>
<gene>
    <name evidence="7" type="ORF">PEVE_00028567</name>
</gene>
<dbReference type="SMART" id="SM00115">
    <property type="entry name" value="CASc"/>
    <property type="match status" value="2"/>
</dbReference>
<evidence type="ECO:0000256" key="1">
    <source>
        <dbReference type="ARBA" id="ARBA00010134"/>
    </source>
</evidence>
<dbReference type="Gene3D" id="1.10.533.10">
    <property type="entry name" value="Death Domain, Fas"/>
    <property type="match status" value="1"/>
</dbReference>
<evidence type="ECO:0000259" key="6">
    <source>
        <dbReference type="PROSITE" id="PS50209"/>
    </source>
</evidence>
<dbReference type="CDD" id="cd01671">
    <property type="entry name" value="CARD"/>
    <property type="match status" value="1"/>
</dbReference>
<comment type="caution">
    <text evidence="7">The sequence shown here is derived from an EMBL/GenBank/DDBJ whole genome shotgun (WGS) entry which is preliminary data.</text>
</comment>
<dbReference type="InterPro" id="IPR029030">
    <property type="entry name" value="Caspase-like_dom_sf"/>
</dbReference>
<evidence type="ECO:0000256" key="2">
    <source>
        <dbReference type="RuleBase" id="RU003971"/>
    </source>
</evidence>
<dbReference type="InterPro" id="IPR015917">
    <property type="entry name" value="Pept_C14A"/>
</dbReference>
<dbReference type="PROSITE" id="PS01122">
    <property type="entry name" value="CASPASE_CYS"/>
    <property type="match status" value="2"/>
</dbReference>
<dbReference type="InterPro" id="IPR001309">
    <property type="entry name" value="Pept_C14_p20"/>
</dbReference>
<dbReference type="PANTHER" id="PTHR10454:SF210">
    <property type="entry name" value="CASPASE-2"/>
    <property type="match status" value="1"/>
</dbReference>
<dbReference type="SUPFAM" id="SSF47986">
    <property type="entry name" value="DEATH domain"/>
    <property type="match status" value="1"/>
</dbReference>
<evidence type="ECO:0000313" key="7">
    <source>
        <dbReference type="EMBL" id="CAH3026284.1"/>
    </source>
</evidence>
<sequence length="676" mass="76332">MQEEDRKALRSNREALLKDLEAKRVASLLYSREIFSEEDKDSVNAKSTPAEQREEVLDILPRKGPKAFSVFCNVLHEVTPHLEALLRPIQEDDEGIDGPGSTAPIPASGVPSEEFDEVDSPPGPGSHELDHSSGEHDDILRYKMSRSPRGIAVIINNKKFLESSGQHMAQRGGTDIDRDALNKLFKKLQFKVEVHNNQTKAEILRIVREKATSDHSLYDAFIFAILTHGEEGLVYGIDGTLRIREITSKFKNNKTLAGKPKIFFFQACQGQEFMDGMDVFDAPLEPDPQVSVPVEADFIFAYSTVPGYYSWRNNTEGSWFIQSVVEVFNKYCYHMDILQMLTKVSALVSNYKSRNNFASNKRQVSSTVSMLRKDLYFFPEKVTESSNNADDTSECRQNENNDQADAKLFNFGGGGSAAKSSANTIDNDTIYKMNKSTRGIAVIINNKDFLRSSGMDRYPRNGTDVDRDALAKLFRALKFDVRIYNNQTRAEIRRITKEMATTNHSPYDAFIFSILTHGEEGVIYGTDGTMAIKDLTAIFKDCATLVGKPKMFFFQACQGHEYMDGMDVTDAPQQGSKVSVPAEADFVYAYSTVPGYYSWRNSVNGSWFIQSLTKVFEENAERMDILRMLTRVNAMVSTYKSRTGEYYSDSKRQVSSVVSMLRKELYFFPENVTDQS</sequence>
<dbReference type="InterPro" id="IPR002398">
    <property type="entry name" value="Pept_C14"/>
</dbReference>
<dbReference type="PANTHER" id="PTHR10454">
    <property type="entry name" value="CASPASE"/>
    <property type="match status" value="1"/>
</dbReference>
<dbReference type="PROSITE" id="PS50208">
    <property type="entry name" value="CASPASE_P20"/>
    <property type="match status" value="2"/>
</dbReference>
<keyword evidence="8" id="KW-1185">Reference proteome</keyword>
<feature type="region of interest" description="Disordered" evidence="3">
    <location>
        <begin position="91"/>
        <end position="135"/>
    </location>
</feature>
<evidence type="ECO:0000259" key="4">
    <source>
        <dbReference type="PROSITE" id="PS50207"/>
    </source>
</evidence>
<feature type="domain" description="Caspase family p10" evidence="4">
    <location>
        <begin position="288"/>
        <end position="379"/>
    </location>
</feature>
<dbReference type="InterPro" id="IPR033139">
    <property type="entry name" value="Caspase_cys_AS"/>
</dbReference>
<evidence type="ECO:0000256" key="3">
    <source>
        <dbReference type="SAM" id="MobiDB-lite"/>
    </source>
</evidence>
<feature type="domain" description="Caspase family p20" evidence="5">
    <location>
        <begin position="437"/>
        <end position="561"/>
    </location>
</feature>
<reference evidence="7 8" key="1">
    <citation type="submission" date="2022-05" db="EMBL/GenBank/DDBJ databases">
        <authorList>
            <consortium name="Genoscope - CEA"/>
            <person name="William W."/>
        </authorList>
    </citation>
    <scope>NUCLEOTIDE SEQUENCE [LARGE SCALE GENOMIC DNA]</scope>
</reference>
<feature type="domain" description="Caspase family p20" evidence="5">
    <location>
        <begin position="148"/>
        <end position="272"/>
    </location>
</feature>
<organism evidence="7 8">
    <name type="scientific">Porites evermanni</name>
    <dbReference type="NCBI Taxonomy" id="104178"/>
    <lineage>
        <taxon>Eukaryota</taxon>
        <taxon>Metazoa</taxon>
        <taxon>Cnidaria</taxon>
        <taxon>Anthozoa</taxon>
        <taxon>Hexacorallia</taxon>
        <taxon>Scleractinia</taxon>
        <taxon>Fungiina</taxon>
        <taxon>Poritidae</taxon>
        <taxon>Porites</taxon>
    </lineage>
</organism>
<dbReference type="InterPro" id="IPR002138">
    <property type="entry name" value="Pept_C14_p10"/>
</dbReference>
<dbReference type="Pfam" id="PF00619">
    <property type="entry name" value="CARD"/>
    <property type="match status" value="1"/>
</dbReference>
<dbReference type="PROSITE" id="PS50209">
    <property type="entry name" value="CARD"/>
    <property type="match status" value="1"/>
</dbReference>
<proteinExistence type="inferred from homology"/>
<dbReference type="Gene3D" id="3.40.50.1460">
    <property type="match status" value="2"/>
</dbReference>
<dbReference type="PRINTS" id="PR00376">
    <property type="entry name" value="IL1BCENZYME"/>
</dbReference>
<dbReference type="InterPro" id="IPR001315">
    <property type="entry name" value="CARD"/>
</dbReference>
<dbReference type="PROSITE" id="PS50207">
    <property type="entry name" value="CASPASE_P10"/>
    <property type="match status" value="2"/>
</dbReference>
<feature type="domain" description="CARD" evidence="6">
    <location>
        <begin position="1"/>
        <end position="90"/>
    </location>
</feature>
<name>A0ABN8ME33_9CNID</name>
<accession>A0ABN8ME33</accession>
<dbReference type="InterPro" id="IPR011029">
    <property type="entry name" value="DEATH-like_dom_sf"/>
</dbReference>
<dbReference type="SMART" id="SM00114">
    <property type="entry name" value="CARD"/>
    <property type="match status" value="1"/>
</dbReference>
<evidence type="ECO:0000313" key="8">
    <source>
        <dbReference type="Proteomes" id="UP001159427"/>
    </source>
</evidence>
<dbReference type="SUPFAM" id="SSF52129">
    <property type="entry name" value="Caspase-like"/>
    <property type="match status" value="2"/>
</dbReference>